<evidence type="ECO:0000256" key="1">
    <source>
        <dbReference type="ARBA" id="ARBA00004651"/>
    </source>
</evidence>
<dbReference type="Pfam" id="PF02653">
    <property type="entry name" value="BPD_transp_2"/>
    <property type="match status" value="1"/>
</dbReference>
<dbReference type="PANTHER" id="PTHR43370">
    <property type="entry name" value="SUGAR ABC TRANSPORTER INTEGRAL MEMBRANE PROTEIN-RELATED"/>
    <property type="match status" value="1"/>
</dbReference>
<comment type="subcellular location">
    <subcellularLocation>
        <location evidence="1">Cell membrane</location>
        <topology evidence="1">Multi-pass membrane protein</topology>
    </subcellularLocation>
</comment>
<dbReference type="AlphaFoldDB" id="A0A0L6VZG3"/>
<feature type="transmembrane region" description="Helical" evidence="6">
    <location>
        <begin position="90"/>
        <end position="108"/>
    </location>
</feature>
<evidence type="ECO:0000313" key="8">
    <source>
        <dbReference type="Proteomes" id="UP000037175"/>
    </source>
</evidence>
<dbReference type="PATRIC" id="fig|281456.6.peg.3057"/>
<dbReference type="InterPro" id="IPR001851">
    <property type="entry name" value="ABC_transp_permease"/>
</dbReference>
<evidence type="ECO:0000256" key="3">
    <source>
        <dbReference type="ARBA" id="ARBA00022692"/>
    </source>
</evidence>
<feature type="transmembrane region" description="Helical" evidence="6">
    <location>
        <begin position="33"/>
        <end position="55"/>
    </location>
</feature>
<evidence type="ECO:0000256" key="2">
    <source>
        <dbReference type="ARBA" id="ARBA00022475"/>
    </source>
</evidence>
<gene>
    <name evidence="7" type="ORF">Tfer_2923</name>
</gene>
<evidence type="ECO:0000256" key="5">
    <source>
        <dbReference type="ARBA" id="ARBA00023136"/>
    </source>
</evidence>
<feature type="transmembrane region" description="Helical" evidence="6">
    <location>
        <begin position="191"/>
        <end position="213"/>
    </location>
</feature>
<keyword evidence="3 6" id="KW-0812">Transmembrane</keyword>
<accession>A0A0L6VZG3</accession>
<feature type="transmembrane region" description="Helical" evidence="6">
    <location>
        <begin position="225"/>
        <end position="252"/>
    </location>
</feature>
<keyword evidence="8" id="KW-1185">Reference proteome</keyword>
<keyword evidence="2" id="KW-1003">Cell membrane</keyword>
<dbReference type="EMBL" id="LGTE01000028">
    <property type="protein sequence ID" value="KNZ68528.1"/>
    <property type="molecule type" value="Genomic_DNA"/>
</dbReference>
<feature type="transmembrane region" description="Helical" evidence="6">
    <location>
        <begin position="62"/>
        <end position="84"/>
    </location>
</feature>
<feature type="transmembrane region" description="Helical" evidence="6">
    <location>
        <begin position="272"/>
        <end position="292"/>
    </location>
</feature>
<evidence type="ECO:0000256" key="4">
    <source>
        <dbReference type="ARBA" id="ARBA00022989"/>
    </source>
</evidence>
<feature type="transmembrane region" description="Helical" evidence="6">
    <location>
        <begin position="144"/>
        <end position="162"/>
    </location>
</feature>
<dbReference type="Proteomes" id="UP000037175">
    <property type="component" value="Unassembled WGS sequence"/>
</dbReference>
<evidence type="ECO:0000313" key="7">
    <source>
        <dbReference type="EMBL" id="KNZ68528.1"/>
    </source>
</evidence>
<name>A0A0L6VZG3_9FIRM</name>
<comment type="caution">
    <text evidence="7">The sequence shown here is derived from an EMBL/GenBank/DDBJ whole genome shotgun (WGS) entry which is preliminary data.</text>
</comment>
<sequence length="316" mass="33922">MNEPLVVILLATAITSGTPLLYAALGEILSERVGILNLGVEGMMLVGAVSGYIVTVHTHNHWMGILAAMAAGGLMAAIHAFLAVTLRANQVVSGLALTIFGTGLSSFLGKPYIGQPVPDVFKPVVIPGLSKIPFLGPILFRHDALVYLSFLLVAVLWVLIFHTRWGLNMRAVGENPAAADSMGIPVYLTRYIYVIIGGMLAGIGGAYLSLAYAPSWIENMTVGRGWIAVALVIFAVWHPGKALVGAYIFGGVDSLGFRIQALGEQASFLKTISPFFLQMLPYVMTIIVLIFITSETKRRRVGTPAALGLPYNREER</sequence>
<keyword evidence="5 6" id="KW-0472">Membrane</keyword>
<keyword evidence="4 6" id="KW-1133">Transmembrane helix</keyword>
<dbReference type="GO" id="GO:0022857">
    <property type="term" value="F:transmembrane transporter activity"/>
    <property type="evidence" value="ECO:0007669"/>
    <property type="project" value="InterPro"/>
</dbReference>
<dbReference type="GO" id="GO:0005886">
    <property type="term" value="C:plasma membrane"/>
    <property type="evidence" value="ECO:0007669"/>
    <property type="project" value="UniProtKB-SubCell"/>
</dbReference>
<dbReference type="PANTHER" id="PTHR43370:SF2">
    <property type="entry name" value="ABC TRANSPORTER PERMEASE PROTEIN"/>
    <property type="match status" value="1"/>
</dbReference>
<dbReference type="RefSeq" id="WP_052218900.1">
    <property type="nucleotide sequence ID" value="NZ_LGTE01000028.1"/>
</dbReference>
<protein>
    <submittedName>
        <fullName evidence="7">Inner-membrane translocator</fullName>
    </submittedName>
</protein>
<reference evidence="8" key="1">
    <citation type="submission" date="2015-07" db="EMBL/GenBank/DDBJ databases">
        <title>Complete Genome of Thermincola ferriacetica strain Z-0001T.</title>
        <authorList>
            <person name="Lusk B."/>
            <person name="Badalamenti J.P."/>
            <person name="Parameswaran P."/>
            <person name="Bond D.R."/>
            <person name="Torres C.I."/>
        </authorList>
    </citation>
    <scope>NUCLEOTIDE SEQUENCE [LARGE SCALE GENOMIC DNA]</scope>
    <source>
        <strain evidence="8">Z-0001</strain>
    </source>
</reference>
<proteinExistence type="predicted"/>
<organism evidence="7 8">
    <name type="scientific">Thermincola ferriacetica</name>
    <dbReference type="NCBI Taxonomy" id="281456"/>
    <lineage>
        <taxon>Bacteria</taxon>
        <taxon>Bacillati</taxon>
        <taxon>Bacillota</taxon>
        <taxon>Clostridia</taxon>
        <taxon>Eubacteriales</taxon>
        <taxon>Thermincolaceae</taxon>
        <taxon>Thermincola</taxon>
    </lineage>
</organism>
<dbReference type="CDD" id="cd06580">
    <property type="entry name" value="TM_PBP1_transp_TpRbsC_like"/>
    <property type="match status" value="1"/>
</dbReference>
<evidence type="ECO:0000256" key="6">
    <source>
        <dbReference type="SAM" id="Phobius"/>
    </source>
</evidence>